<name>A0A132Z003_ENTFC</name>
<dbReference type="EMBL" id="PJVH01000010">
    <property type="protein sequence ID" value="RXU90060.1"/>
    <property type="molecule type" value="Genomic_DNA"/>
</dbReference>
<evidence type="ECO:0000313" key="29">
    <source>
        <dbReference type="Proteomes" id="UP000224303"/>
    </source>
</evidence>
<dbReference type="Proteomes" id="UP001260956">
    <property type="component" value="Unassembled WGS sequence"/>
</dbReference>
<evidence type="ECO:0000313" key="28">
    <source>
        <dbReference type="Proteomes" id="UP000194737"/>
    </source>
</evidence>
<reference evidence="21 30" key="8">
    <citation type="submission" date="2018-05" db="EMBL/GenBank/DDBJ databases">
        <title>Vancomycin-resistant Enterococcus faecium strain from Chelyabinsk, Russia.</title>
        <authorList>
            <person name="Gostev V."/>
            <person name="Goncharov A."/>
            <person name="Kolodzhieva V."/>
            <person name="Suvorov A."/>
            <person name="Sidorenko S."/>
            <person name="Zueva L."/>
        </authorList>
    </citation>
    <scope>NUCLEOTIDE SEQUENCE [LARGE SCALE GENOMIC DNA]</scope>
    <source>
        <strain evidence="21 30">20</strain>
    </source>
</reference>
<keyword evidence="8 9" id="KW-0788">Thiol protease</keyword>
<evidence type="ECO:0000313" key="27">
    <source>
        <dbReference type="Proteomes" id="UP000191171"/>
    </source>
</evidence>
<evidence type="ECO:0000256" key="8">
    <source>
        <dbReference type="ARBA" id="ARBA00022807"/>
    </source>
</evidence>
<evidence type="ECO:0000313" key="31">
    <source>
        <dbReference type="Proteomes" id="UP000253144"/>
    </source>
</evidence>
<reference evidence="16" key="12">
    <citation type="submission" date="2022-05" db="EMBL/GenBank/DDBJ databases">
        <title>Draft genome sequences of Clostridium perfringens strains isolated from Peru.</title>
        <authorList>
            <person name="Hurtado R."/>
            <person name="Lima L."/>
            <person name="Sousa T."/>
            <person name="Jaiswal A.K."/>
            <person name="Tiwari S."/>
            <person name="Maturrano L."/>
            <person name="Brenig B."/>
            <person name="Azevedo V."/>
        </authorList>
    </citation>
    <scope>NUCLEOTIDE SEQUENCE</scope>
    <source>
        <strain evidence="16">CP4</strain>
    </source>
</reference>
<dbReference type="EMBL" id="PCGC01000020">
    <property type="protein sequence ID" value="PHL21264.1"/>
    <property type="molecule type" value="Genomic_DNA"/>
</dbReference>
<dbReference type="EMBL" id="JAMWMK010000002">
    <property type="protein sequence ID" value="MDC4246749.1"/>
    <property type="molecule type" value="Genomic_DNA"/>
</dbReference>
<dbReference type="CDD" id="cd00501">
    <property type="entry name" value="Peptidase_C15"/>
    <property type="match status" value="1"/>
</dbReference>
<feature type="active site" evidence="9 10">
    <location>
        <position position="78"/>
    </location>
</feature>
<evidence type="ECO:0000313" key="30">
    <source>
        <dbReference type="Proteomes" id="UP000249070"/>
    </source>
</evidence>
<evidence type="ECO:0000313" key="22">
    <source>
        <dbReference type="EMBL" id="RBS34775.1"/>
    </source>
</evidence>
<evidence type="ECO:0000256" key="2">
    <source>
        <dbReference type="ARBA" id="ARBA00002280"/>
    </source>
</evidence>
<reference evidence="18 27" key="4">
    <citation type="submission" date="2017-02" db="EMBL/GenBank/DDBJ databases">
        <title>Clonality and virulence of isolates of VRE in Hematopoietic Stem Cell Transplanted (HSCT) patients.</title>
        <authorList>
            <person name="Marchi A.P."/>
            <person name="Martins R.C."/>
            <person name="Marie S.K."/>
            <person name="Levin A.S."/>
            <person name="Costa S.F."/>
        </authorList>
    </citation>
    <scope>NUCLEOTIDE SEQUENCE [LARGE SCALE GENOMIC DNA]</scope>
    <source>
        <strain evidence="18 27">LIM1759</strain>
    </source>
</reference>
<evidence type="ECO:0000256" key="1">
    <source>
        <dbReference type="ARBA" id="ARBA00001770"/>
    </source>
</evidence>
<evidence type="ECO:0000313" key="25">
    <source>
        <dbReference type="Proteomes" id="UP000070452"/>
    </source>
</evidence>
<dbReference type="Gene3D" id="3.40.630.20">
    <property type="entry name" value="Peptidase C15, pyroglutamyl peptidase I-like"/>
    <property type="match status" value="1"/>
</dbReference>
<evidence type="ECO:0000313" key="23">
    <source>
        <dbReference type="EMBL" id="RXU90060.1"/>
    </source>
</evidence>
<keyword evidence="5 9" id="KW-0963">Cytoplasm</keyword>
<evidence type="ECO:0000313" key="14">
    <source>
        <dbReference type="EMBL" id="KAB7577014.1"/>
    </source>
</evidence>
<evidence type="ECO:0000313" key="20">
    <source>
        <dbReference type="EMBL" id="PHL21264.1"/>
    </source>
</evidence>
<dbReference type="AlphaFoldDB" id="A0A132Z003"/>
<dbReference type="Proteomes" id="UP000194737">
    <property type="component" value="Unassembled WGS sequence"/>
</dbReference>
<dbReference type="InterPro" id="IPR016125">
    <property type="entry name" value="Peptidase_C15-like"/>
</dbReference>
<reference evidence="14 35" key="11">
    <citation type="submission" date="2019-10" db="EMBL/GenBank/DDBJ databases">
        <title>Evolutionary dynamics of vancomycin-resistant Enterococcus faecium during gastrointestinal tract colonization and bloodstream infection in immunocompromised pediatric patients.</title>
        <authorList>
            <person name="Chilambi G.S."/>
            <person name="Nordstrom H.R."/>
            <person name="Evans D.R."/>
            <person name="Ferrolino J."/>
            <person name="Hayden R.T."/>
            <person name="Maron G.M."/>
            <person name="Vo A.N."/>
            <person name="Gilmore M.S."/>
            <person name="Wolf J."/>
            <person name="Rosch J.W."/>
            <person name="Van Tyne D."/>
        </authorList>
    </citation>
    <scope>NUCLEOTIDE SEQUENCE [LARGE SCALE GENOMIC DNA]</scope>
    <source>
        <strain evidence="14 35">VRECG27</strain>
    </source>
</reference>
<dbReference type="PROSITE" id="PS01334">
    <property type="entry name" value="PYRASE_CYS"/>
    <property type="match status" value="1"/>
</dbReference>
<dbReference type="Pfam" id="PF01470">
    <property type="entry name" value="Peptidase_C15"/>
    <property type="match status" value="1"/>
</dbReference>
<evidence type="ECO:0000256" key="9">
    <source>
        <dbReference type="HAMAP-Rule" id="MF_00417"/>
    </source>
</evidence>
<dbReference type="InterPro" id="IPR033694">
    <property type="entry name" value="PGPEP1_Cys_AS"/>
</dbReference>
<dbReference type="Proteomes" id="UP000224303">
    <property type="component" value="Unassembled WGS sequence"/>
</dbReference>
<evidence type="ECO:0000256" key="5">
    <source>
        <dbReference type="ARBA" id="ARBA00022490"/>
    </source>
</evidence>
<dbReference type="EMBL" id="WEFP01000001">
    <property type="protein sequence ID" value="KAB7577014.1"/>
    <property type="molecule type" value="Genomic_DNA"/>
</dbReference>
<feature type="active site" evidence="9">
    <location>
        <position position="165"/>
    </location>
</feature>
<dbReference type="PROSITE" id="PS01333">
    <property type="entry name" value="PYRASE_GLU"/>
    <property type="match status" value="1"/>
</dbReference>
<evidence type="ECO:0000256" key="4">
    <source>
        <dbReference type="ARBA" id="ARBA00006641"/>
    </source>
</evidence>
<evidence type="ECO:0000256" key="3">
    <source>
        <dbReference type="ARBA" id="ARBA00004496"/>
    </source>
</evidence>
<dbReference type="NCBIfam" id="TIGR00504">
    <property type="entry name" value="pyro_pdase"/>
    <property type="match status" value="1"/>
</dbReference>
<dbReference type="GeneID" id="66496852"/>
<evidence type="ECO:0000313" key="24">
    <source>
        <dbReference type="EMBL" id="SAM54400.1"/>
    </source>
</evidence>
<evidence type="ECO:0000313" key="15">
    <source>
        <dbReference type="EMBL" id="KWX18395.1"/>
    </source>
</evidence>
<dbReference type="InterPro" id="IPR029762">
    <property type="entry name" value="PGP-I_bact-type"/>
</dbReference>
<dbReference type="PANTHER" id="PTHR23402">
    <property type="entry name" value="PROTEASE FAMILY C15 PYROGLUTAMYL-PEPTIDASE I-RELATED"/>
    <property type="match status" value="1"/>
</dbReference>
<dbReference type="Proteomes" id="UP000249070">
    <property type="component" value="Unassembled WGS sequence"/>
</dbReference>
<dbReference type="Proteomes" id="UP000070452">
    <property type="component" value="Unassembled WGS sequence"/>
</dbReference>
<comment type="catalytic activity">
    <reaction evidence="1 9 10">
        <text>Release of an N-terminal pyroglutamyl group from a polypeptide, the second amino acid generally not being Pro.</text>
        <dbReference type="EC" id="3.4.19.3"/>
    </reaction>
</comment>
<evidence type="ECO:0000313" key="13">
    <source>
        <dbReference type="EMBL" id="KAA0692162.1"/>
    </source>
</evidence>
<proteinExistence type="inferred from homology"/>
<evidence type="ECO:0000313" key="17">
    <source>
        <dbReference type="EMBL" id="MDT2369416.1"/>
    </source>
</evidence>
<reference evidence="19 28" key="5">
    <citation type="submission" date="2017-05" db="EMBL/GenBank/DDBJ databases">
        <title>The Genome Sequence of Enterococcus faecium 6F2_DIV0138.</title>
        <authorList>
            <consortium name="The Broad Institute Genomics Platform"/>
            <consortium name="The Broad Institute Genomic Center for Infectious Diseases"/>
            <person name="Earl A."/>
            <person name="Manson A."/>
            <person name="Schwartman J."/>
            <person name="Gilmore M."/>
            <person name="Abouelleil A."/>
            <person name="Cao P."/>
            <person name="Chapman S."/>
            <person name="Cusick C."/>
            <person name="Shea T."/>
            <person name="Young S."/>
            <person name="Neafsey D."/>
            <person name="Nusbaum C."/>
            <person name="Birren B."/>
        </authorList>
    </citation>
    <scope>NUCLEOTIDE SEQUENCE [LARGE SCALE GENOMIC DNA]</scope>
    <source>
        <strain evidence="19 28">6F2_DIV0138</strain>
    </source>
</reference>
<comment type="subcellular location">
    <subcellularLocation>
        <location evidence="3 9">Cytoplasm</location>
    </subcellularLocation>
</comment>
<evidence type="ECO:0000256" key="11">
    <source>
        <dbReference type="PROSITE-ProRule" id="PRU10077"/>
    </source>
</evidence>
<accession>A0A132Z003</accession>
<sequence length="214" mass="23094">MKVLVTGFDPFGGDKVNPAYEAVKKMPDEISGAEIIKVEVPTVFEKSSQVVKEAIQQHQPDVVICVGQAGGRSAVSFERVAINLAEARIPDNEGNQPFDTALEENGPAAYFTSLPIKAMTKNVQDHGLPAYISYTAGTFVCNDIMYRLLHLIETQFPAIRGGFIHVPFSPDQVIDRPVGTPSMSLEDIASSLTYAVEAAVENKEDISGNAGTTH</sequence>
<evidence type="ECO:0000256" key="6">
    <source>
        <dbReference type="ARBA" id="ARBA00022670"/>
    </source>
</evidence>
<keyword evidence="7 9" id="KW-0378">Hydrolase</keyword>
<evidence type="ECO:0000313" key="18">
    <source>
        <dbReference type="EMBL" id="OOL83414.1"/>
    </source>
</evidence>
<dbReference type="Proteomes" id="UP000183509">
    <property type="component" value="Unassembled WGS sequence"/>
</dbReference>
<dbReference type="PIRSF" id="PIRSF015592">
    <property type="entry name" value="Prld-crbxl_pptds"/>
    <property type="match status" value="1"/>
</dbReference>
<dbReference type="Proteomes" id="UP000469871">
    <property type="component" value="Unassembled WGS sequence"/>
</dbReference>
<dbReference type="OMA" id="VCNHVFY"/>
<evidence type="ECO:0000313" key="32">
    <source>
        <dbReference type="Proteomes" id="UP000275747"/>
    </source>
</evidence>
<dbReference type="RefSeq" id="WP_002287081.1">
    <property type="nucleotide sequence ID" value="NZ_AP019394.1"/>
</dbReference>
<dbReference type="Proteomes" id="UP001141166">
    <property type="component" value="Unassembled WGS sequence"/>
</dbReference>
<dbReference type="GO" id="GO:0006508">
    <property type="term" value="P:proteolysis"/>
    <property type="evidence" value="ECO:0007669"/>
    <property type="project" value="UniProtKB-KW"/>
</dbReference>
<reference evidence="13 34" key="9">
    <citation type="submission" date="2018-07" db="EMBL/GenBank/DDBJ databases">
        <title>High quality draft genome sequencing of Enterococcus faecium exhibiting probiotic potential isolated from mucus of freshwater fish.</title>
        <authorList>
            <person name="El-Jeni R."/>
            <person name="Ghedira K."/>
            <person name="Abdelhak S."/>
            <person name="El-Bour M."/>
            <person name="Bouhaouala-Zahar B."/>
        </authorList>
    </citation>
    <scope>NUCLEOTIDE SEQUENCE [LARGE SCALE GENOMIC DNA]</scope>
    <source>
        <strain evidence="13 34">R.A73</strain>
    </source>
</reference>
<dbReference type="Proteomes" id="UP000253144">
    <property type="component" value="Unassembled WGS sequence"/>
</dbReference>
<dbReference type="PANTHER" id="PTHR23402:SF1">
    <property type="entry name" value="PYROGLUTAMYL-PEPTIDASE I"/>
    <property type="match status" value="1"/>
</dbReference>
<evidence type="ECO:0000313" key="34">
    <source>
        <dbReference type="Proteomes" id="UP000448762"/>
    </source>
</evidence>
<dbReference type="EMBL" id="FKLM01000135">
    <property type="protein sequence ID" value="SAM54400.1"/>
    <property type="molecule type" value="Genomic_DNA"/>
</dbReference>
<dbReference type="HAMAP" id="MF_00417">
    <property type="entry name" value="Pyrrolid_peptidase"/>
    <property type="match status" value="1"/>
</dbReference>
<dbReference type="STRING" id="1352.AL014_09020"/>
<dbReference type="Proteomes" id="UP000448762">
    <property type="component" value="Unassembled WGS sequence"/>
</dbReference>
<feature type="active site" evidence="9 11">
    <location>
        <position position="141"/>
    </location>
</feature>
<evidence type="ECO:0000313" key="19">
    <source>
        <dbReference type="EMBL" id="OTN99226.1"/>
    </source>
</evidence>
<comment type="subunit">
    <text evidence="9">Homotetramer.</text>
</comment>
<dbReference type="PRINTS" id="PR00706">
    <property type="entry name" value="PYROGLUPTASE"/>
</dbReference>
<reference evidence="20 29" key="6">
    <citation type="submission" date="2017-10" db="EMBL/GenBank/DDBJ databases">
        <title>Draft genomes of the Enterococcus faecium isolated from human feces before and after Helicobacter pylori eradication therapy.</title>
        <authorList>
            <person name="Prianichniikov N.A."/>
            <person name="Glushchenko O.E."/>
            <person name="Malakhova M.V."/>
        </authorList>
    </citation>
    <scope>NUCLEOTIDE SEQUENCE [LARGE SCALE GENOMIC DNA]</scope>
    <source>
        <strain evidence="20 29">Hp_5-7</strain>
    </source>
</reference>
<dbReference type="EMBL" id="LRHK01000001">
    <property type="protein sequence ID" value="KWX18395.1"/>
    <property type="molecule type" value="Genomic_DNA"/>
</dbReference>
<evidence type="ECO:0000313" key="33">
    <source>
        <dbReference type="Proteomes" id="UP000289562"/>
    </source>
</evidence>
<dbReference type="EMBL" id="NGLB01000001">
    <property type="protein sequence ID" value="OTN99226.1"/>
    <property type="molecule type" value="Genomic_DNA"/>
</dbReference>
<comment type="similarity">
    <text evidence="4 9">Belongs to the peptidase C15 family.</text>
</comment>
<evidence type="ECO:0000313" key="16">
    <source>
        <dbReference type="EMBL" id="MDC4246749.1"/>
    </source>
</evidence>
<evidence type="ECO:0000313" key="26">
    <source>
        <dbReference type="Proteomes" id="UP000183509"/>
    </source>
</evidence>
<dbReference type="InterPro" id="IPR036440">
    <property type="entry name" value="Peptidase_C15-like_sf"/>
</dbReference>
<dbReference type="EMBL" id="MVGJ01000016">
    <property type="protein sequence ID" value="OOL83414.1"/>
    <property type="molecule type" value="Genomic_DNA"/>
</dbReference>
<reference evidence="24 26" key="3">
    <citation type="submission" date="2016-04" db="EMBL/GenBank/DDBJ databases">
        <authorList>
            <person name="Millard A."/>
        </authorList>
    </citation>
    <scope>NUCLEOTIDE SEQUENCE [LARGE SCALE GENOMIC DNA]</scope>
    <source>
        <strain evidence="24">Isolate 22</strain>
    </source>
</reference>
<evidence type="ECO:0000313" key="36">
    <source>
        <dbReference type="Proteomes" id="UP001141166"/>
    </source>
</evidence>
<dbReference type="EC" id="3.4.19.3" evidence="9"/>
<dbReference type="EMBL" id="JARPTX010000010">
    <property type="protein sequence ID" value="MDT2369416.1"/>
    <property type="molecule type" value="Genomic_DNA"/>
</dbReference>
<dbReference type="EMBL" id="QOVC01000002">
    <property type="protein sequence ID" value="KAA0692162.1"/>
    <property type="molecule type" value="Genomic_DNA"/>
</dbReference>
<reference evidence="15 25" key="2">
    <citation type="submission" date="2016-01" db="EMBL/GenBank/DDBJ databases">
        <title>Molecular Mechanisms for transfer of large genomic segments between Enterococcus faecium strains.</title>
        <authorList>
            <person name="Garcia-Solache M.A."/>
            <person name="Lebreton F."/>
            <person name="Mclaughlin R.E."/>
            <person name="Whiteaker J.D."/>
            <person name="Gilmore M.S."/>
            <person name="Rice L.B."/>
        </authorList>
    </citation>
    <scope>NUCLEOTIDE SEQUENCE [LARGE SCALE GENOMIC DNA]</scope>
    <source>
        <strain evidence="15 25">D344RRF x C68</strain>
    </source>
</reference>
<dbReference type="GO" id="GO:0005829">
    <property type="term" value="C:cytosol"/>
    <property type="evidence" value="ECO:0007669"/>
    <property type="project" value="InterPro"/>
</dbReference>
<protein>
    <recommendedName>
        <fullName evidence="9">Pyrrolidone-carboxylate peptidase</fullName>
        <ecNumber evidence="9">3.4.19.3</ecNumber>
    </recommendedName>
    <alternativeName>
        <fullName evidence="9">5-oxoprolyl-peptidase</fullName>
    </alternativeName>
    <alternativeName>
        <fullName evidence="9">Pyroglutamyl-peptidase I</fullName>
        <shortName evidence="9">PGP-I</shortName>
        <shortName evidence="9">Pyrase</shortName>
    </alternativeName>
</protein>
<comment type="function">
    <text evidence="2 9">Removes 5-oxoproline from various penultimate amino acid residues except L-proline.</text>
</comment>
<reference evidence="22 31" key="1">
    <citation type="submission" date="2015-06" db="EMBL/GenBank/DDBJ databases">
        <title>The Genome Sequence of Enterococcus faecium 131EA1.</title>
        <authorList>
            <consortium name="The Broad Institute Genomics Platform"/>
            <consortium name="The Broad Institute Genome Sequencing Center for Infectious Disease"/>
            <person name="Earl A.M."/>
            <person name="Van Tyne D."/>
            <person name="Lebreton F."/>
            <person name="Saavedra J.T."/>
            <person name="Gilmore M.S."/>
            <person name="Manson Mcguire A."/>
            <person name="Clock S."/>
            <person name="Crupain M."/>
            <person name="Rangan U."/>
            <person name="Young S."/>
            <person name="Abouelleil A."/>
            <person name="Cao P."/>
            <person name="Chapman S.B."/>
            <person name="Griggs A."/>
            <person name="Priest M."/>
            <person name="Shea T."/>
            <person name="Wortman J."/>
            <person name="Nusbaum C."/>
            <person name="Birren B."/>
        </authorList>
    </citation>
    <scope>NUCLEOTIDE SEQUENCE [LARGE SCALE GENOMIC DNA]</scope>
    <source>
        <strain evidence="22 31">131EA1</strain>
    </source>
</reference>
<dbReference type="GO" id="GO:0016920">
    <property type="term" value="F:pyroglutamyl-peptidase activity"/>
    <property type="evidence" value="ECO:0007669"/>
    <property type="project" value="UniProtKB-UniRule"/>
</dbReference>
<evidence type="ECO:0000313" key="12">
    <source>
        <dbReference type="EMBL" id="AYM72338.1"/>
    </source>
</evidence>
<dbReference type="PATRIC" id="fig|1352.1358.peg.592"/>
<dbReference type="FunFam" id="3.40.630.20:FF:000001">
    <property type="entry name" value="Pyrrolidone-carboxylate peptidase"/>
    <property type="match status" value="1"/>
</dbReference>
<evidence type="ECO:0000256" key="7">
    <source>
        <dbReference type="ARBA" id="ARBA00022801"/>
    </source>
</evidence>
<organism evidence="16 36">
    <name type="scientific">Enterococcus faecium</name>
    <name type="common">Streptococcus faecium</name>
    <dbReference type="NCBI Taxonomy" id="1352"/>
    <lineage>
        <taxon>Bacteria</taxon>
        <taxon>Bacillati</taxon>
        <taxon>Bacillota</taxon>
        <taxon>Bacilli</taxon>
        <taxon>Lactobacillales</taxon>
        <taxon>Enterococcaceae</taxon>
        <taxon>Enterococcus</taxon>
    </lineage>
</organism>
<dbReference type="EMBL" id="LEQJ01000002">
    <property type="protein sequence ID" value="RBS34775.1"/>
    <property type="molecule type" value="Genomic_DNA"/>
</dbReference>
<reference evidence="12 32" key="10">
    <citation type="submission" date="2018-10" db="EMBL/GenBank/DDBJ databases">
        <title>Escaping from acidified nitrite in gastric host defense: Transcriptomic basis for resistance to free nitrous acid in Enterococcus faecalis.</title>
        <authorList>
            <person name="Yu Z."/>
            <person name="Shi D."/>
            <person name="Liu W."/>
            <person name="Meng F."/>
        </authorList>
    </citation>
    <scope>NUCLEOTIDE SEQUENCE [LARGE SCALE GENOMIC DNA]</scope>
    <source>
        <strain evidence="12 32">JE1</strain>
    </source>
</reference>
<evidence type="ECO:0000313" key="21">
    <source>
        <dbReference type="EMBL" id="PZM57092.1"/>
    </source>
</evidence>
<dbReference type="Proteomes" id="UP000191171">
    <property type="component" value="Unassembled WGS sequence"/>
</dbReference>
<keyword evidence="6 9" id="KW-0645">Protease</keyword>
<reference evidence="23 33" key="7">
    <citation type="submission" date="2017-12" db="EMBL/GenBank/DDBJ databases">
        <title>A pool of 800 enterococci isolated from chicken carcass rinse samples from New Zealand.</title>
        <authorList>
            <person name="Zhang J."/>
            <person name="Rogers L."/>
            <person name="Midwinter A."/>
            <person name="French N."/>
        </authorList>
    </citation>
    <scope>NUCLEOTIDE SEQUENCE [LARGE SCALE GENOMIC DNA]</scope>
    <source>
        <strain evidence="23 33">EN697</strain>
    </source>
</reference>
<evidence type="ECO:0000256" key="10">
    <source>
        <dbReference type="PROSITE-ProRule" id="PRU10076"/>
    </source>
</evidence>
<evidence type="ECO:0000313" key="35">
    <source>
        <dbReference type="Proteomes" id="UP000469871"/>
    </source>
</evidence>
<dbReference type="InterPro" id="IPR000816">
    <property type="entry name" value="Peptidase_C15"/>
</dbReference>
<dbReference type="Proteomes" id="UP000289562">
    <property type="component" value="Unassembled WGS sequence"/>
</dbReference>
<dbReference type="Proteomes" id="UP000275747">
    <property type="component" value="Chromosome"/>
</dbReference>
<dbReference type="EMBL" id="QHGU01000002">
    <property type="protein sequence ID" value="PZM57092.1"/>
    <property type="molecule type" value="Genomic_DNA"/>
</dbReference>
<dbReference type="InterPro" id="IPR033693">
    <property type="entry name" value="PGPEP1_Glu_AS"/>
</dbReference>
<reference evidence="17" key="13">
    <citation type="submission" date="2023-03" db="EMBL/GenBank/DDBJ databases">
        <authorList>
            <person name="Shen W."/>
            <person name="Cai J."/>
        </authorList>
    </citation>
    <scope>NUCLEOTIDE SEQUENCE</scope>
    <source>
        <strain evidence="17">B1010-2</strain>
    </source>
</reference>
<dbReference type="NCBIfam" id="NF009676">
    <property type="entry name" value="PRK13197.1"/>
    <property type="match status" value="1"/>
</dbReference>
<dbReference type="EMBL" id="CP033041">
    <property type="protein sequence ID" value="AYM72338.1"/>
    <property type="molecule type" value="Genomic_DNA"/>
</dbReference>
<dbReference type="SUPFAM" id="SSF53182">
    <property type="entry name" value="Pyrrolidone carboxyl peptidase (pyroglutamate aminopeptidase)"/>
    <property type="match status" value="1"/>
</dbReference>
<gene>
    <name evidence="9 16" type="primary">pcp</name>
    <name evidence="19" type="ORF">A5804_000712</name>
    <name evidence="15" type="ORF">AWT83_07925</name>
    <name evidence="18" type="ORF">B1P95_03980</name>
    <name evidence="20" type="ORF">CQR37_09570</name>
    <name evidence="23" type="ORF">CYQ77_04695</name>
    <name evidence="12" type="ORF">D9Z05_03270</name>
    <name evidence="21" type="ORF">DKP91_00670</name>
    <name evidence="24" type="ORF">DTPHA_603068</name>
    <name evidence="13" type="ORF">DTX73_02915</name>
    <name evidence="22" type="ORF">EB12_00199</name>
    <name evidence="14" type="ORF">GBM73_06655</name>
    <name evidence="16" type="ORF">M3X98_01575</name>
    <name evidence="17" type="ORF">P6Z85_04345</name>
</gene>